<keyword evidence="2" id="KW-0460">Magnesium</keyword>
<dbReference type="PANTHER" id="PTHR10291:SF0">
    <property type="entry name" value="DEHYDRODOLICHYL DIPHOSPHATE SYNTHASE 2"/>
    <property type="match status" value="1"/>
</dbReference>
<dbReference type="Proteomes" id="UP000711178">
    <property type="component" value="Unassembled WGS sequence"/>
</dbReference>
<comment type="cofactor">
    <cofactor evidence="2">
        <name>Mg(2+)</name>
        <dbReference type="ChEBI" id="CHEBI:18420"/>
    </cofactor>
    <text evidence="2">Binds 2 magnesium ions per subunit.</text>
</comment>
<dbReference type="InterPro" id="IPR001441">
    <property type="entry name" value="UPP_synth-like"/>
</dbReference>
<dbReference type="SUPFAM" id="SSF64005">
    <property type="entry name" value="Undecaprenyl diphosphate synthase"/>
    <property type="match status" value="1"/>
</dbReference>
<comment type="function">
    <text evidence="2">Catalyzes the condensation of isopentenyl diphosphate (IPP) with allylic pyrophosphates generating different type of terpenoids.</text>
</comment>
<feature type="binding site" evidence="2">
    <location>
        <begin position="17"/>
        <end position="20"/>
    </location>
    <ligand>
        <name>substrate</name>
    </ligand>
</feature>
<dbReference type="InterPro" id="IPR036424">
    <property type="entry name" value="UPP_synth-like_sf"/>
</dbReference>
<dbReference type="CDD" id="cd00475">
    <property type="entry name" value="Cis_IPPS"/>
    <property type="match status" value="1"/>
</dbReference>
<feature type="binding site" evidence="2">
    <location>
        <begin position="61"/>
        <end position="63"/>
    </location>
    <ligand>
        <name>substrate</name>
    </ligand>
</feature>
<dbReference type="PROSITE" id="PS01066">
    <property type="entry name" value="UPP_SYNTHASE"/>
    <property type="match status" value="1"/>
</dbReference>
<dbReference type="Pfam" id="PF01255">
    <property type="entry name" value="Prenyltransf"/>
    <property type="match status" value="1"/>
</dbReference>
<keyword evidence="1 2" id="KW-0808">Transferase</keyword>
<organism evidence="3 4">
    <name type="scientific">Chromobacterium subtsugae</name>
    <dbReference type="NCBI Taxonomy" id="251747"/>
    <lineage>
        <taxon>Bacteria</taxon>
        <taxon>Pseudomonadati</taxon>
        <taxon>Pseudomonadota</taxon>
        <taxon>Betaproteobacteria</taxon>
        <taxon>Neisseriales</taxon>
        <taxon>Chromobacteriaceae</taxon>
        <taxon>Chromobacterium</taxon>
    </lineage>
</organism>
<feature type="binding site" evidence="2">
    <location>
        <position position="67"/>
    </location>
    <ligand>
        <name>substrate</name>
    </ligand>
</feature>
<feature type="binding site" evidence="2">
    <location>
        <position position="16"/>
    </location>
    <ligand>
        <name>Mg(2+)</name>
        <dbReference type="ChEBI" id="CHEBI:18420"/>
    </ligand>
</feature>
<proteinExistence type="inferred from homology"/>
<feature type="binding site" evidence="2">
    <location>
        <position position="178"/>
    </location>
    <ligand>
        <name>substrate</name>
    </ligand>
</feature>
<dbReference type="GO" id="GO:0008834">
    <property type="term" value="F:ditrans,polycis-undecaprenyl-diphosphate synthase [(2E,6E)-farnesyl-diphosphate specific] activity"/>
    <property type="evidence" value="ECO:0007669"/>
    <property type="project" value="UniProtKB-EC"/>
</dbReference>
<name>A0ABS7FCX6_9NEIS</name>
<dbReference type="GeneID" id="89685954"/>
<dbReference type="RefSeq" id="WP_043572369.1">
    <property type="nucleotide sequence ID" value="NZ_CP142381.1"/>
</dbReference>
<evidence type="ECO:0000256" key="1">
    <source>
        <dbReference type="ARBA" id="ARBA00022679"/>
    </source>
</evidence>
<reference evidence="3 4" key="1">
    <citation type="submission" date="2021-05" db="EMBL/GenBank/DDBJ databases">
        <title>Draft Whole Genome Sequencing Of Biosensor Chromobacterium violaceum Strain CV026 Reveals A Regulatory RNA In Chromobacterium violaceum Phenotype Regulatory Network.</title>
        <authorList>
            <person name="Hong K.W."/>
            <person name="Chan K.G."/>
            <person name="Chang C.-Y."/>
        </authorList>
    </citation>
    <scope>NUCLEOTIDE SEQUENCE [LARGE SCALE GENOMIC DNA]</scope>
    <source>
        <strain evidence="3 4">ATCC 31532</strain>
    </source>
</reference>
<keyword evidence="2" id="KW-0479">Metal-binding</keyword>
<feature type="binding site" evidence="2">
    <location>
        <position position="29"/>
    </location>
    <ligand>
        <name>substrate</name>
    </ligand>
</feature>
<feature type="binding site" evidence="2">
    <location>
        <position position="65"/>
    </location>
    <ligand>
        <name>substrate</name>
    </ligand>
</feature>
<dbReference type="NCBIfam" id="NF011405">
    <property type="entry name" value="PRK14830.1"/>
    <property type="match status" value="1"/>
</dbReference>
<dbReference type="PANTHER" id="PTHR10291">
    <property type="entry name" value="DEHYDRODOLICHYL DIPHOSPHATE SYNTHASE FAMILY MEMBER"/>
    <property type="match status" value="1"/>
</dbReference>
<feature type="binding site" evidence="2">
    <location>
        <position position="21"/>
    </location>
    <ligand>
        <name>substrate</name>
    </ligand>
</feature>
<protein>
    <recommendedName>
        <fullName evidence="2">Isoprenyl transferase</fullName>
        <ecNumber evidence="2">2.5.1.-</ecNumber>
    </recommendedName>
</protein>
<dbReference type="EC" id="2.5.1.-" evidence="2"/>
<dbReference type="HAMAP" id="MF_01139">
    <property type="entry name" value="ISPT"/>
    <property type="match status" value="1"/>
</dbReference>
<evidence type="ECO:0000313" key="3">
    <source>
        <dbReference type="EMBL" id="MBW8287929.1"/>
    </source>
</evidence>
<comment type="caution">
    <text evidence="3">The sequence shown here is derived from an EMBL/GenBank/DDBJ whole genome shotgun (WGS) entry which is preliminary data.</text>
</comment>
<feature type="binding site" evidence="2">
    <location>
        <position position="197"/>
    </location>
    <ligand>
        <name>Mg(2+)</name>
        <dbReference type="ChEBI" id="CHEBI:18420"/>
    </ligand>
</feature>
<evidence type="ECO:0000256" key="2">
    <source>
        <dbReference type="HAMAP-Rule" id="MF_01139"/>
    </source>
</evidence>
<comment type="similarity">
    <text evidence="2">Belongs to the UPP synthase family.</text>
</comment>
<keyword evidence="4" id="KW-1185">Reference proteome</keyword>
<feature type="active site" description="Proton acceptor" evidence="2">
    <location>
        <position position="64"/>
    </location>
</feature>
<dbReference type="EMBL" id="JAHDTB010000007">
    <property type="protein sequence ID" value="MBW8287929.1"/>
    <property type="molecule type" value="Genomic_DNA"/>
</dbReference>
<dbReference type="InterPro" id="IPR018520">
    <property type="entry name" value="UPP_synth-like_CS"/>
</dbReference>
<sequence length="243" mass="27866">MPEGRQPPRHVAIIMDGNGRWAKKRFLPRVAGHKRGLDAVREVVGACKEMGVGYLTLFAFSTENWRRPQEEVTFLMDLFLRALEHEVSKLHSNNIRLQVLGSRERFSAELSERIARAEAKTADNDGLVLTIAADYGGRWDIVNAVNQLVAEGVAPITEEALTKRLAMSWAPEPDLFIRTGGEQRISNFLLWQLAYSELYFTDLLWPDFDRAALEQAISSYWQRERRFGRTSEQLPEHLRRDTP</sequence>
<dbReference type="Gene3D" id="3.40.1180.10">
    <property type="entry name" value="Decaprenyl diphosphate synthase-like"/>
    <property type="match status" value="1"/>
</dbReference>
<comment type="subunit">
    <text evidence="2">Homodimer.</text>
</comment>
<gene>
    <name evidence="3" type="ORF">KIF53_09855</name>
</gene>
<feature type="binding site" evidence="2">
    <location>
        <begin position="184"/>
        <end position="186"/>
    </location>
    <ligand>
        <name>substrate</name>
    </ligand>
</feature>
<dbReference type="NCBIfam" id="TIGR00055">
    <property type="entry name" value="uppS"/>
    <property type="match status" value="1"/>
</dbReference>
<accession>A0ABS7FCX6</accession>
<evidence type="ECO:0000313" key="4">
    <source>
        <dbReference type="Proteomes" id="UP000711178"/>
    </source>
</evidence>
<feature type="binding site" evidence="2">
    <location>
        <position position="33"/>
    </location>
    <ligand>
        <name>substrate</name>
    </ligand>
</feature>
<feature type="active site" evidence="2">
    <location>
        <position position="16"/>
    </location>
</feature>